<name>A0ABV4H6D4_9ACTN</name>
<dbReference type="InterPro" id="IPR050902">
    <property type="entry name" value="ABC_Transporter_SBP"/>
</dbReference>
<dbReference type="Pfam" id="PF01497">
    <property type="entry name" value="Peripla_BP_2"/>
    <property type="match status" value="1"/>
</dbReference>
<reference evidence="4 5" key="1">
    <citation type="submission" date="2024-07" db="EMBL/GenBank/DDBJ databases">
        <authorList>
            <person name="Thanompreechachai J."/>
            <person name="Duangmal K."/>
        </authorList>
    </citation>
    <scope>NUCLEOTIDE SEQUENCE [LARGE SCALE GENOMIC DNA]</scope>
    <source>
        <strain evidence="4 5">LSe6-4</strain>
    </source>
</reference>
<dbReference type="Proteomes" id="UP001565927">
    <property type="component" value="Unassembled WGS sequence"/>
</dbReference>
<dbReference type="Gene3D" id="3.40.50.1980">
    <property type="entry name" value="Nitrogenase molybdenum iron protein domain"/>
    <property type="match status" value="2"/>
</dbReference>
<dbReference type="RefSeq" id="WP_370442236.1">
    <property type="nucleotide sequence ID" value="NZ_JBGFTU010000017.1"/>
</dbReference>
<dbReference type="SUPFAM" id="SSF53807">
    <property type="entry name" value="Helical backbone' metal receptor"/>
    <property type="match status" value="1"/>
</dbReference>
<keyword evidence="2" id="KW-0732">Signal</keyword>
<organism evidence="4 5">
    <name type="scientific">Kineococcus halophytocola</name>
    <dbReference type="NCBI Taxonomy" id="3234027"/>
    <lineage>
        <taxon>Bacteria</taxon>
        <taxon>Bacillati</taxon>
        <taxon>Actinomycetota</taxon>
        <taxon>Actinomycetes</taxon>
        <taxon>Kineosporiales</taxon>
        <taxon>Kineosporiaceae</taxon>
        <taxon>Kineococcus</taxon>
    </lineage>
</organism>
<dbReference type="PROSITE" id="PS50983">
    <property type="entry name" value="FE_B12_PBP"/>
    <property type="match status" value="1"/>
</dbReference>
<dbReference type="PROSITE" id="PS51257">
    <property type="entry name" value="PROKAR_LIPOPROTEIN"/>
    <property type="match status" value="1"/>
</dbReference>
<protein>
    <submittedName>
        <fullName evidence="4">ABC transporter substrate-binding protein</fullName>
    </submittedName>
</protein>
<feature type="chain" id="PRO_5046515142" evidence="2">
    <location>
        <begin position="23"/>
        <end position="316"/>
    </location>
</feature>
<proteinExistence type="inferred from homology"/>
<feature type="signal peptide" evidence="2">
    <location>
        <begin position="1"/>
        <end position="22"/>
    </location>
</feature>
<accession>A0ABV4H6D4</accession>
<gene>
    <name evidence="4" type="ORF">AB2L27_14720</name>
</gene>
<evidence type="ECO:0000313" key="5">
    <source>
        <dbReference type="Proteomes" id="UP001565927"/>
    </source>
</evidence>
<comment type="similarity">
    <text evidence="1">Belongs to the bacterial solute-binding protein 8 family.</text>
</comment>
<evidence type="ECO:0000256" key="2">
    <source>
        <dbReference type="SAM" id="SignalP"/>
    </source>
</evidence>
<dbReference type="InterPro" id="IPR002491">
    <property type="entry name" value="ABC_transptr_periplasmic_BD"/>
</dbReference>
<keyword evidence="5" id="KW-1185">Reference proteome</keyword>
<evidence type="ECO:0000256" key="1">
    <source>
        <dbReference type="ARBA" id="ARBA00008814"/>
    </source>
</evidence>
<dbReference type="EMBL" id="JBGFTU010000017">
    <property type="protein sequence ID" value="MEZ0166010.1"/>
    <property type="molecule type" value="Genomic_DNA"/>
</dbReference>
<dbReference type="PANTHER" id="PTHR30535:SF34">
    <property type="entry name" value="MOLYBDATE-BINDING PROTEIN MOLA"/>
    <property type="match status" value="1"/>
</dbReference>
<evidence type="ECO:0000313" key="4">
    <source>
        <dbReference type="EMBL" id="MEZ0166010.1"/>
    </source>
</evidence>
<comment type="caution">
    <text evidence="4">The sequence shown here is derived from an EMBL/GenBank/DDBJ whole genome shotgun (WGS) entry which is preliminary data.</text>
</comment>
<feature type="domain" description="Fe/B12 periplasmic-binding" evidence="3">
    <location>
        <begin position="48"/>
        <end position="316"/>
    </location>
</feature>
<dbReference type="PANTHER" id="PTHR30535">
    <property type="entry name" value="VITAMIN B12-BINDING PROTEIN"/>
    <property type="match status" value="1"/>
</dbReference>
<evidence type="ECO:0000259" key="3">
    <source>
        <dbReference type="PROSITE" id="PS50983"/>
    </source>
</evidence>
<sequence>MRPLLPLLTSAALALSCVSACAGQEPAPAGFTVTNCGAQVSFDRPPERIVLLHSAPVPFLHRLGVMDAVVARAGHYPDAYYDEATRAELAAIPVLTERTDSSGHLQISREVVLAQRPDLVLGVADTLDRATLAASGVPLLQEPALCEGGGGEVRLQDVAAQMEFYGRVLGRQEQAGVAARELTERFAALRREASGRTAAVLYPTIGGGVTYAYGTGSTAHPQLEAAGFTNVFSDVSDRVFEVTREELLVRNPDVLVLLHSDGDPAAVVEAVASAPGAQSLTAVRSGAVLPLLFNFTEPPTPLALEGLDRIVERFGR</sequence>